<evidence type="ECO:0000259" key="2">
    <source>
        <dbReference type="Pfam" id="PF04937"/>
    </source>
</evidence>
<feature type="domain" description="DUF659" evidence="2">
    <location>
        <begin position="148"/>
        <end position="296"/>
    </location>
</feature>
<sequence length="726" mass="82908">MASEGGSAVLGRDPAWKYCLQIEVPPEVKEEIRLLVHDKQKAKAEKNADIEEIRSQLRGTMGTHHTHLVNEDDDDDEDAEDEDVYMYPTDMHPDERDAYRSVLRASKASNWEREQHENIVGSKRKSRESSTGIPSTMRKSQRMGIEPPSPYEIKNKYLEMEYKEMEAYVNQQREKWKTYGCTIMSDGWTGPTKLSIINFMVYSKGTTVFLKSVDASNYIKDHKYIYELLKTIIKEVGKENVVQIVTDNGSAFMKAGKQLMKKYNLYWTSCAAHCIDLIFEDIVVPTMPFVYELMHVMKENLIRQGVGDWMFKIIQDRWQKTLKHPLHAAAYFLNPRFQYRRGVGSDPELLQVVHNVFAKLDPTTESLGQFGNELVLFRDAKRGFGDQAAIASRSTMVPAEWWFMYGNQTPTLRKLAIKVLSQTASSSACERNWSTFALIHTKQRNRLAYPRLEQLVFCYYNMRLKLRDIEAENDRVAEKDYLDLLDISTEVGEEEDNQLFQWVRPIHLDDEVGNPDPRIAAHAREFGVNVERVLSEEVHSKSFNKDTDDSLHATYSHQEIDSTSAGHSSRPSAAGTSTSGYDGSRGGTDDGGDNGEGDIDERRHSQYPISQFTCENDFTHCTQDEDHGSRRVGPGIGAIGRPYRGRERMMEPYNEELLSGSFESMSIGTQFSDSSNEANVYPPHVMSYGQPSSSTDEEYGMSHYSPSRQMPYQIPYQMEEGFGVNT</sequence>
<dbReference type="SUPFAM" id="SSF53098">
    <property type="entry name" value="Ribonuclease H-like"/>
    <property type="match status" value="1"/>
</dbReference>
<evidence type="ECO:0000259" key="3">
    <source>
        <dbReference type="Pfam" id="PF05699"/>
    </source>
</evidence>
<feature type="region of interest" description="Disordered" evidence="1">
    <location>
        <begin position="559"/>
        <end position="601"/>
    </location>
</feature>
<dbReference type="PANTHER" id="PTHR32166">
    <property type="entry name" value="OSJNBA0013A04.12 PROTEIN"/>
    <property type="match status" value="1"/>
</dbReference>
<dbReference type="InterPro" id="IPR008906">
    <property type="entry name" value="HATC_C_dom"/>
</dbReference>
<evidence type="ECO:0000256" key="1">
    <source>
        <dbReference type="SAM" id="MobiDB-lite"/>
    </source>
</evidence>
<evidence type="ECO:0000313" key="5">
    <source>
        <dbReference type="Proteomes" id="UP000288805"/>
    </source>
</evidence>
<dbReference type="Pfam" id="PF05699">
    <property type="entry name" value="Dimer_Tnp_hAT"/>
    <property type="match status" value="1"/>
</dbReference>
<comment type="caution">
    <text evidence="4">The sequence shown here is derived from an EMBL/GenBank/DDBJ whole genome shotgun (WGS) entry which is preliminary data.</text>
</comment>
<reference evidence="4 5" key="1">
    <citation type="journal article" date="2018" name="PLoS Genet.">
        <title>Population sequencing reveals clonal diversity and ancestral inbreeding in the grapevine cultivar Chardonnay.</title>
        <authorList>
            <person name="Roach M.J."/>
            <person name="Johnson D.L."/>
            <person name="Bohlmann J."/>
            <person name="van Vuuren H.J."/>
            <person name="Jones S.J."/>
            <person name="Pretorius I.S."/>
            <person name="Schmidt S.A."/>
            <person name="Borneman A.R."/>
        </authorList>
    </citation>
    <scope>NUCLEOTIDE SEQUENCE [LARGE SCALE GENOMIC DNA]</scope>
    <source>
        <strain evidence="5">cv. Chardonnay</strain>
        <tissue evidence="4">Leaf</tissue>
    </source>
</reference>
<feature type="compositionally biased region" description="Acidic residues" evidence="1">
    <location>
        <begin position="590"/>
        <end position="599"/>
    </location>
</feature>
<accession>A0A438G924</accession>
<feature type="compositionally biased region" description="Polar residues" evidence="1">
    <location>
        <begin position="559"/>
        <end position="571"/>
    </location>
</feature>
<name>A0A438G924_VITVI</name>
<feature type="domain" description="HAT C-terminal dimerisation" evidence="3">
    <location>
        <begin position="393"/>
        <end position="462"/>
    </location>
</feature>
<feature type="region of interest" description="Disordered" evidence="1">
    <location>
        <begin position="113"/>
        <end position="150"/>
    </location>
</feature>
<dbReference type="Pfam" id="PF04937">
    <property type="entry name" value="DUF659"/>
    <property type="match status" value="1"/>
</dbReference>
<organism evidence="4 5">
    <name type="scientific">Vitis vinifera</name>
    <name type="common">Grape</name>
    <dbReference type="NCBI Taxonomy" id="29760"/>
    <lineage>
        <taxon>Eukaryota</taxon>
        <taxon>Viridiplantae</taxon>
        <taxon>Streptophyta</taxon>
        <taxon>Embryophyta</taxon>
        <taxon>Tracheophyta</taxon>
        <taxon>Spermatophyta</taxon>
        <taxon>Magnoliopsida</taxon>
        <taxon>eudicotyledons</taxon>
        <taxon>Gunneridae</taxon>
        <taxon>Pentapetalae</taxon>
        <taxon>rosids</taxon>
        <taxon>Vitales</taxon>
        <taxon>Vitaceae</taxon>
        <taxon>Viteae</taxon>
        <taxon>Vitis</taxon>
    </lineage>
</organism>
<dbReference type="PANTHER" id="PTHR32166:SF122">
    <property type="entry name" value="OS09G0499600 PROTEIN"/>
    <property type="match status" value="1"/>
</dbReference>
<dbReference type="AlphaFoldDB" id="A0A438G924"/>
<dbReference type="InterPro" id="IPR012337">
    <property type="entry name" value="RNaseH-like_sf"/>
</dbReference>
<evidence type="ECO:0008006" key="6">
    <source>
        <dbReference type="Google" id="ProtNLM"/>
    </source>
</evidence>
<dbReference type="InterPro" id="IPR007021">
    <property type="entry name" value="DUF659"/>
</dbReference>
<proteinExistence type="predicted"/>
<protein>
    <recommendedName>
        <fullName evidence="6">DUF659 domain-containing protein</fullName>
    </recommendedName>
</protein>
<dbReference type="GO" id="GO:0046983">
    <property type="term" value="F:protein dimerization activity"/>
    <property type="evidence" value="ECO:0007669"/>
    <property type="project" value="InterPro"/>
</dbReference>
<dbReference type="EMBL" id="QGNW01000525">
    <property type="protein sequence ID" value="RVW68658.1"/>
    <property type="molecule type" value="Genomic_DNA"/>
</dbReference>
<evidence type="ECO:0000313" key="4">
    <source>
        <dbReference type="EMBL" id="RVW68658.1"/>
    </source>
</evidence>
<gene>
    <name evidence="4" type="ORF">CK203_062162</name>
</gene>
<feature type="compositionally biased region" description="Polar residues" evidence="1">
    <location>
        <begin position="129"/>
        <end position="138"/>
    </location>
</feature>
<dbReference type="Proteomes" id="UP000288805">
    <property type="component" value="Unassembled WGS sequence"/>
</dbReference>